<dbReference type="PROSITE" id="PS50832">
    <property type="entry name" value="S1_IF1_TYPE"/>
    <property type="match status" value="1"/>
</dbReference>
<dbReference type="PANTHER" id="PTHR33370">
    <property type="entry name" value="TRANSLATION INITIATION FACTOR IF-1, CHLOROPLASTIC"/>
    <property type="match status" value="1"/>
</dbReference>
<dbReference type="InterPro" id="IPR006196">
    <property type="entry name" value="RNA-binding_domain_S1_IF1"/>
</dbReference>
<accession>A0A2M6XE90</accession>
<comment type="subunit">
    <text evidence="4">Component of the 30S ribosomal translation pre-initiation complex which assembles on the 30S ribosome in the order IF-2 and IF-3, IF-1 and N-formylmethionyl-tRNA(fMet); mRNA recruitment can occur at any time during PIC assembly.</text>
</comment>
<keyword evidence="2 4" id="KW-0396">Initiation factor</keyword>
<dbReference type="Gene3D" id="2.40.50.140">
    <property type="entry name" value="Nucleic acid-binding proteins"/>
    <property type="match status" value="1"/>
</dbReference>
<dbReference type="PANTHER" id="PTHR33370:SF1">
    <property type="entry name" value="TRANSLATION INITIATION FACTOR IF-1, CHLOROPLASTIC"/>
    <property type="match status" value="1"/>
</dbReference>
<reference evidence="8" key="1">
    <citation type="submission" date="2017-09" db="EMBL/GenBank/DDBJ databases">
        <title>Depth-based differentiation of microbial function through sediment-hosted aquifers and enrichment of novel symbionts in the deep terrestrial subsurface.</title>
        <authorList>
            <person name="Probst A.J."/>
            <person name="Ladd B."/>
            <person name="Jarett J.K."/>
            <person name="Geller-Mcgrath D.E."/>
            <person name="Sieber C.M.K."/>
            <person name="Emerson J.B."/>
            <person name="Anantharaman K."/>
            <person name="Thomas B.C."/>
            <person name="Malmstrom R."/>
            <person name="Stieglmeier M."/>
            <person name="Klingl A."/>
            <person name="Woyke T."/>
            <person name="Ryan C.M."/>
            <person name="Banfield J.F."/>
        </authorList>
    </citation>
    <scope>NUCLEOTIDE SEQUENCE [LARGE SCALE GENOMIC DNA]</scope>
</reference>
<name>A0A2M6XE90_9BACT</name>
<evidence type="ECO:0000313" key="7">
    <source>
        <dbReference type="EMBL" id="PIU04000.1"/>
    </source>
</evidence>
<evidence type="ECO:0000313" key="8">
    <source>
        <dbReference type="Proteomes" id="UP000228996"/>
    </source>
</evidence>
<dbReference type="InterPro" id="IPR012340">
    <property type="entry name" value="NA-bd_OB-fold"/>
</dbReference>
<evidence type="ECO:0000256" key="2">
    <source>
        <dbReference type="ARBA" id="ARBA00022540"/>
    </source>
</evidence>
<dbReference type="InterPro" id="IPR004368">
    <property type="entry name" value="TIF_IF1"/>
</dbReference>
<dbReference type="SUPFAM" id="SSF50249">
    <property type="entry name" value="Nucleic acid-binding proteins"/>
    <property type="match status" value="1"/>
</dbReference>
<evidence type="ECO:0000256" key="1">
    <source>
        <dbReference type="ARBA" id="ARBA00010939"/>
    </source>
</evidence>
<comment type="similarity">
    <text evidence="1 4">Belongs to the IF-1 family.</text>
</comment>
<protein>
    <recommendedName>
        <fullName evidence="4 5">Translation initiation factor IF-1</fullName>
    </recommendedName>
</protein>
<dbReference type="GO" id="GO:0043022">
    <property type="term" value="F:ribosome binding"/>
    <property type="evidence" value="ECO:0007669"/>
    <property type="project" value="UniProtKB-UniRule"/>
</dbReference>
<evidence type="ECO:0000259" key="6">
    <source>
        <dbReference type="PROSITE" id="PS50832"/>
    </source>
</evidence>
<comment type="subcellular location">
    <subcellularLocation>
        <location evidence="4">Cytoplasm</location>
    </subcellularLocation>
</comment>
<dbReference type="Proteomes" id="UP000228996">
    <property type="component" value="Unassembled WGS sequence"/>
</dbReference>
<keyword evidence="4" id="KW-0963">Cytoplasm</keyword>
<keyword evidence="4" id="KW-0699">rRNA-binding</keyword>
<dbReference type="CDD" id="cd04451">
    <property type="entry name" value="S1_IF1"/>
    <property type="match status" value="1"/>
</dbReference>
<dbReference type="AlphaFoldDB" id="A0A2M6XE90"/>
<dbReference type="GO" id="GO:0019843">
    <property type="term" value="F:rRNA binding"/>
    <property type="evidence" value="ECO:0007669"/>
    <property type="project" value="UniProtKB-UniRule"/>
</dbReference>
<dbReference type="HAMAP" id="MF_00075">
    <property type="entry name" value="IF_1"/>
    <property type="match status" value="1"/>
</dbReference>
<keyword evidence="3 4" id="KW-0648">Protein biosynthesis</keyword>
<dbReference type="NCBIfam" id="TIGR00008">
    <property type="entry name" value="infA"/>
    <property type="match status" value="1"/>
</dbReference>
<comment type="function">
    <text evidence="4">One of the essential components for the initiation of protein synthesis. Stabilizes the binding of IF-2 and IF-3 on the 30S subunit to which N-formylmethionyl-tRNA(fMet) subsequently binds. Helps modulate mRNA selection, yielding the 30S pre-initiation complex (PIC). Upon addition of the 50S ribosomal subunit IF-1, IF-2 and IF-3 are released leaving the mature 70S translation initiation complex.</text>
</comment>
<organism evidence="7 8">
    <name type="scientific">Candidatus Shapirobacteria bacterium CG08_land_8_20_14_0_20_39_18</name>
    <dbReference type="NCBI Taxonomy" id="1974883"/>
    <lineage>
        <taxon>Bacteria</taxon>
        <taxon>Candidatus Shapironibacteriota</taxon>
    </lineage>
</organism>
<sequence>MNQDRIATEGVVAEALPNTMFRVKLPDERILLCTLSGKMRMNHIKILPGDRVKVELTPYDVTRGRIIYRNK</sequence>
<feature type="domain" description="S1-like" evidence="6">
    <location>
        <begin position="1"/>
        <end position="71"/>
    </location>
</feature>
<dbReference type="GO" id="GO:0003743">
    <property type="term" value="F:translation initiation factor activity"/>
    <property type="evidence" value="ECO:0007669"/>
    <property type="project" value="UniProtKB-UniRule"/>
</dbReference>
<dbReference type="GO" id="GO:0005829">
    <property type="term" value="C:cytosol"/>
    <property type="evidence" value="ECO:0007669"/>
    <property type="project" value="TreeGrafter"/>
</dbReference>
<dbReference type="Pfam" id="PF01176">
    <property type="entry name" value="eIF-1a"/>
    <property type="match status" value="1"/>
</dbReference>
<gene>
    <name evidence="4" type="primary">infA</name>
    <name evidence="7" type="ORF">COT44_00555</name>
</gene>
<evidence type="ECO:0000256" key="4">
    <source>
        <dbReference type="HAMAP-Rule" id="MF_00075"/>
    </source>
</evidence>
<evidence type="ECO:0000256" key="5">
    <source>
        <dbReference type="NCBIfam" id="TIGR00008"/>
    </source>
</evidence>
<comment type="caution">
    <text evidence="7">The sequence shown here is derived from an EMBL/GenBank/DDBJ whole genome shotgun (WGS) entry which is preliminary data.</text>
</comment>
<dbReference type="FunFam" id="2.40.50.140:FF:000002">
    <property type="entry name" value="Translation initiation factor IF-1"/>
    <property type="match status" value="1"/>
</dbReference>
<keyword evidence="4" id="KW-0694">RNA-binding</keyword>
<proteinExistence type="inferred from homology"/>
<evidence type="ECO:0000256" key="3">
    <source>
        <dbReference type="ARBA" id="ARBA00022917"/>
    </source>
</evidence>
<dbReference type="EMBL" id="PEYO01000002">
    <property type="protein sequence ID" value="PIU04000.1"/>
    <property type="molecule type" value="Genomic_DNA"/>
</dbReference>